<sequence>MDENNPVVQLCVKGTQAEFAGDPDKAHALYQAAWVAASNDFEACIAAHYVACFQDDPQEKLRWNQIALEKAEAVSDGSVKDFYPSLYINIGQSYESVGNTSEAKRYYDLAAKLGLPHQLT</sequence>
<gene>
    <name evidence="1" type="ORF">SDC9_68564</name>
</gene>
<evidence type="ECO:0000313" key="1">
    <source>
        <dbReference type="EMBL" id="MPM22114.1"/>
    </source>
</evidence>
<dbReference type="Gene3D" id="1.25.40.10">
    <property type="entry name" value="Tetratricopeptide repeat domain"/>
    <property type="match status" value="1"/>
</dbReference>
<evidence type="ECO:0008006" key="2">
    <source>
        <dbReference type="Google" id="ProtNLM"/>
    </source>
</evidence>
<name>A0A644Y7L4_9ZZZZ</name>
<dbReference type="InterPro" id="IPR011990">
    <property type="entry name" value="TPR-like_helical_dom_sf"/>
</dbReference>
<accession>A0A644Y7L4</accession>
<dbReference type="AlphaFoldDB" id="A0A644Y7L4"/>
<dbReference type="SUPFAM" id="SSF81901">
    <property type="entry name" value="HCP-like"/>
    <property type="match status" value="1"/>
</dbReference>
<dbReference type="EMBL" id="VSSQ01003737">
    <property type="protein sequence ID" value="MPM22114.1"/>
    <property type="molecule type" value="Genomic_DNA"/>
</dbReference>
<protein>
    <recommendedName>
        <fullName evidence="2">Tetratricopeptide repeat protein</fullName>
    </recommendedName>
</protein>
<organism evidence="1">
    <name type="scientific">bioreactor metagenome</name>
    <dbReference type="NCBI Taxonomy" id="1076179"/>
    <lineage>
        <taxon>unclassified sequences</taxon>
        <taxon>metagenomes</taxon>
        <taxon>ecological metagenomes</taxon>
    </lineage>
</organism>
<comment type="caution">
    <text evidence="1">The sequence shown here is derived from an EMBL/GenBank/DDBJ whole genome shotgun (WGS) entry which is preliminary data.</text>
</comment>
<reference evidence="1" key="1">
    <citation type="submission" date="2019-08" db="EMBL/GenBank/DDBJ databases">
        <authorList>
            <person name="Kucharzyk K."/>
            <person name="Murdoch R.W."/>
            <person name="Higgins S."/>
            <person name="Loffler F."/>
        </authorList>
    </citation>
    <scope>NUCLEOTIDE SEQUENCE</scope>
</reference>
<proteinExistence type="predicted"/>